<gene>
    <name evidence="2" type="ORF">GX355_01835</name>
</gene>
<accession>A0A7X8GZE6</accession>
<dbReference type="Pfam" id="PF05598">
    <property type="entry name" value="DUF772"/>
    <property type="match status" value="1"/>
</dbReference>
<dbReference type="Proteomes" id="UP000541058">
    <property type="component" value="Unassembled WGS sequence"/>
</dbReference>
<dbReference type="InterPro" id="IPR008490">
    <property type="entry name" value="Transposase_InsH_N"/>
</dbReference>
<evidence type="ECO:0000259" key="1">
    <source>
        <dbReference type="Pfam" id="PF05598"/>
    </source>
</evidence>
<name>A0A7X8GZE6_9LACT</name>
<comment type="caution">
    <text evidence="2">The sequence shown here is derived from an EMBL/GenBank/DDBJ whole genome shotgun (WGS) entry which is preliminary data.</text>
</comment>
<dbReference type="AlphaFoldDB" id="A0A7X8GZE6"/>
<reference evidence="2 3" key="1">
    <citation type="journal article" date="2020" name="Biotechnol. Biofuels">
        <title>New insights from the biogas microbiome by comprehensive genome-resolved metagenomics of nearly 1600 species originating from multiple anaerobic digesters.</title>
        <authorList>
            <person name="Campanaro S."/>
            <person name="Treu L."/>
            <person name="Rodriguez-R L.M."/>
            <person name="Kovalovszki A."/>
            <person name="Ziels R.M."/>
            <person name="Maus I."/>
            <person name="Zhu X."/>
            <person name="Kougias P.G."/>
            <person name="Basile A."/>
            <person name="Luo G."/>
            <person name="Schluter A."/>
            <person name="Konstantinidis K.T."/>
            <person name="Angelidaki I."/>
        </authorList>
    </citation>
    <scope>NUCLEOTIDE SEQUENCE [LARGE SCALE GENOMIC DNA]</scope>
    <source>
        <strain evidence="2">AS23ysBPME_34</strain>
    </source>
</reference>
<evidence type="ECO:0000313" key="2">
    <source>
        <dbReference type="EMBL" id="NLJ17578.1"/>
    </source>
</evidence>
<sequence>MLHLILFGFMENIRSLRKLEQACRVDIPFMYLSGGIKPSFMAFQRFIHDIFYAINKF</sequence>
<dbReference type="EMBL" id="JAAYSM010000054">
    <property type="protein sequence ID" value="NLJ17578.1"/>
    <property type="molecule type" value="Genomic_DNA"/>
</dbReference>
<organism evidence="2 3">
    <name type="scientific">Globicatella sulfidifaciens</name>
    <dbReference type="NCBI Taxonomy" id="136093"/>
    <lineage>
        <taxon>Bacteria</taxon>
        <taxon>Bacillati</taxon>
        <taxon>Bacillota</taxon>
        <taxon>Bacilli</taxon>
        <taxon>Lactobacillales</taxon>
        <taxon>Aerococcaceae</taxon>
        <taxon>Globicatella</taxon>
    </lineage>
</organism>
<evidence type="ECO:0000313" key="3">
    <source>
        <dbReference type="Proteomes" id="UP000541058"/>
    </source>
</evidence>
<protein>
    <submittedName>
        <fullName evidence="2">Transposase</fullName>
    </submittedName>
</protein>
<proteinExistence type="predicted"/>
<feature type="domain" description="Transposase InsH N-terminal" evidence="1">
    <location>
        <begin position="1"/>
        <end position="48"/>
    </location>
</feature>